<dbReference type="InterPro" id="IPR020011">
    <property type="entry name" value="FimV_C"/>
</dbReference>
<feature type="region of interest" description="Disordered" evidence="2">
    <location>
        <begin position="294"/>
        <end position="347"/>
    </location>
</feature>
<name>A0A5C1E7D9_9RHOO</name>
<dbReference type="Gene3D" id="1.20.58.2200">
    <property type="match status" value="1"/>
</dbReference>
<dbReference type="NCBIfam" id="TIGR03504">
    <property type="entry name" value="FimV_Cterm"/>
    <property type="match status" value="1"/>
</dbReference>
<feature type="region of interest" description="Disordered" evidence="2">
    <location>
        <begin position="400"/>
        <end position="491"/>
    </location>
</feature>
<sequence length="1020" mass="105836">MKKERHMTFPLRTGLRAGVVAVSLAISLGMAPLAAEAAGLGKLKVYSALGQPLRAEIELNATKDELSGMAARLASQETFKQAGIDYATTLLGIRFAIDKKDASRPVIRLSSDRPINDPFVDMLLEIDWPAGRLVREYTFLLDPPEISSKAAQVAPVEAKTLPGVAAAEGPVVAKEPRSIKAAPRVRERAEPVPAPKSGEPADTHLVKKGETLRQIAAAEQVEGVTLEQMLVGLYRANRDAFDGNNMNRLRAGRILAVPDKDALAAVSPSEAKKIVVAQSADWNAYRRRLAGLAAESPAREESGRQAASGKVSARVDDKAAPVSEAKDQVRVSRTETAKGGKGGKAGAGVQEEDLIAKEKALKDANERVALLEKNVNDLQKALELKSQNLADLQKQAAGKSPAVAPAAPTPVKPAEAVPATAAAPTPAAQPSEAPAAAPSVETPKVEEKPAEQPEQAKPEEAAKPPAPPVEPKPAAKPAPVAPPPVEEPSLVDDLLDNPTLLAGGGGVIALLLGLVAYRRRKAAQVSSHSDTMPMTTSMPSQPSLGANSVFKSTGGQSVDTSNTPVTDFSQAGPGTIDTDEVDPVAEADVYMAYGRDAQAEEILIEALQKDPKRTAIHLKLLEIYSNRKSVKQFETLASELYAITGGAGSDWEKAAALGATLDPGNPLFATRGAAAAPAADRGESARSPALPGAMAEVAAAATAATAAVTLAEPSTASAAEAPKPAADEGLADLLASHGVEPLALDFDLGNALDSAPAPAATGGLEGLDVPAEPLPELSLPEMGLGSMAEAPVLEMPKSDLERTMTQPEAAPMDFSLDEALQGETESIDLDLPVVSDEASAEHSLDFELDLGPADTAAAPADAPLEELVVPPAAEPAVAPKPATGEEGGDSGLEFDVQLTESTVLGDALQARSFDLSSISLDLDQPVRSDATPEETVIMAPAETPIDFGAEGADAPLDLPPEPAANDEARWQEVATKLDLAKAYEEMGDVEGARELLQEVLAEGNAAQQEQATAIIARMGG</sequence>
<reference evidence="4 5" key="1">
    <citation type="submission" date="2017-07" db="EMBL/GenBank/DDBJ databases">
        <title>Complete genome sequence of Oryzomicrobium terrae TPP412.</title>
        <authorList>
            <person name="Chiu L.-W."/>
            <person name="Lo K.-J."/>
            <person name="Tsai Y.-M."/>
            <person name="Lin S.-S."/>
            <person name="Kuo C.-H."/>
            <person name="Liu C.-T."/>
        </authorList>
    </citation>
    <scope>NUCLEOTIDE SEQUENCE [LARGE SCALE GENOMIC DNA]</scope>
    <source>
        <strain evidence="4 5">TPP412</strain>
    </source>
</reference>
<feature type="compositionally biased region" description="Low complexity" evidence="2">
    <location>
        <begin position="412"/>
        <end position="442"/>
    </location>
</feature>
<dbReference type="InterPro" id="IPR018392">
    <property type="entry name" value="LysM"/>
</dbReference>
<dbReference type="Gene3D" id="3.10.350.10">
    <property type="entry name" value="LysM domain"/>
    <property type="match status" value="1"/>
</dbReference>
<protein>
    <submittedName>
        <fullName evidence="4">Pilus assembly protein FimV</fullName>
    </submittedName>
</protein>
<evidence type="ECO:0000313" key="5">
    <source>
        <dbReference type="Proteomes" id="UP000323671"/>
    </source>
</evidence>
<evidence type="ECO:0000259" key="3">
    <source>
        <dbReference type="PROSITE" id="PS51782"/>
    </source>
</evidence>
<feature type="compositionally biased region" description="Basic and acidic residues" evidence="2">
    <location>
        <begin position="313"/>
        <end position="338"/>
    </location>
</feature>
<feature type="domain" description="LysM" evidence="3">
    <location>
        <begin position="202"/>
        <end position="257"/>
    </location>
</feature>
<dbReference type="PROSITE" id="PS51782">
    <property type="entry name" value="LYSM"/>
    <property type="match status" value="1"/>
</dbReference>
<dbReference type="AlphaFoldDB" id="A0A5C1E7D9"/>
<feature type="compositionally biased region" description="Basic and acidic residues" evidence="2">
    <location>
        <begin position="443"/>
        <end position="462"/>
    </location>
</feature>
<feature type="compositionally biased region" description="Pro residues" evidence="2">
    <location>
        <begin position="464"/>
        <end position="486"/>
    </location>
</feature>
<evidence type="ECO:0000313" key="4">
    <source>
        <dbReference type="EMBL" id="QEL64509.1"/>
    </source>
</evidence>
<organism evidence="4 5">
    <name type="scientific">Oryzomicrobium terrae</name>
    <dbReference type="NCBI Taxonomy" id="1735038"/>
    <lineage>
        <taxon>Bacteria</taxon>
        <taxon>Pseudomonadati</taxon>
        <taxon>Pseudomonadota</taxon>
        <taxon>Betaproteobacteria</taxon>
        <taxon>Rhodocyclales</taxon>
        <taxon>Rhodocyclaceae</taxon>
        <taxon>Oryzomicrobium</taxon>
    </lineage>
</organism>
<feature type="region of interest" description="Disordered" evidence="2">
    <location>
        <begin position="524"/>
        <end position="581"/>
    </location>
</feature>
<feature type="region of interest" description="Disordered" evidence="2">
    <location>
        <begin position="180"/>
        <end position="202"/>
    </location>
</feature>
<proteinExistence type="predicted"/>
<keyword evidence="1" id="KW-0175">Coiled coil</keyword>
<feature type="coiled-coil region" evidence="1">
    <location>
        <begin position="354"/>
        <end position="395"/>
    </location>
</feature>
<dbReference type="CDD" id="cd00118">
    <property type="entry name" value="LysM"/>
    <property type="match status" value="1"/>
</dbReference>
<keyword evidence="5" id="KW-1185">Reference proteome</keyword>
<dbReference type="InterPro" id="IPR038440">
    <property type="entry name" value="FimV_C_sf"/>
</dbReference>
<dbReference type="InterPro" id="IPR036779">
    <property type="entry name" value="LysM_dom_sf"/>
</dbReference>
<dbReference type="Pfam" id="PF25800">
    <property type="entry name" value="FimV_N"/>
    <property type="match status" value="1"/>
</dbReference>
<dbReference type="InterPro" id="IPR057840">
    <property type="entry name" value="FimV_N"/>
</dbReference>
<dbReference type="KEGG" id="otr:OTERR_10330"/>
<dbReference type="Proteomes" id="UP000323671">
    <property type="component" value="Chromosome"/>
</dbReference>
<feature type="compositionally biased region" description="Basic and acidic residues" evidence="2">
    <location>
        <begin position="180"/>
        <end position="190"/>
    </location>
</feature>
<dbReference type="NCBIfam" id="TIGR03505">
    <property type="entry name" value="FimV_core"/>
    <property type="match status" value="1"/>
</dbReference>
<dbReference type="EMBL" id="CP022579">
    <property type="protein sequence ID" value="QEL64509.1"/>
    <property type="molecule type" value="Genomic_DNA"/>
</dbReference>
<feature type="compositionally biased region" description="Polar residues" evidence="2">
    <location>
        <begin position="524"/>
        <end position="569"/>
    </location>
</feature>
<accession>A0A5C1E7D9</accession>
<evidence type="ECO:0000256" key="1">
    <source>
        <dbReference type="SAM" id="Coils"/>
    </source>
</evidence>
<gene>
    <name evidence="4" type="primary">fimV</name>
    <name evidence="4" type="ORF">OTERR_10330</name>
</gene>
<dbReference type="InterPro" id="IPR020012">
    <property type="entry name" value="LysM_FimV"/>
</dbReference>
<evidence type="ECO:0000256" key="2">
    <source>
        <dbReference type="SAM" id="MobiDB-lite"/>
    </source>
</evidence>